<dbReference type="DNASU" id="1456224"/>
<dbReference type="EMBL" id="AL445065">
    <property type="protein sequence ID" value="CAC11789.1"/>
    <property type="molecule type" value="Genomic_DNA"/>
</dbReference>
<dbReference type="eggNOG" id="arCOG01806">
    <property type="taxonomic scope" value="Archaea"/>
</dbReference>
<accession>Q9HKF0</accession>
<dbReference type="OrthoDB" id="56543at2157"/>
<dbReference type="KEGG" id="tac:Ta0651"/>
<organism evidence="1 2">
    <name type="scientific">Thermoplasma acidophilum (strain ATCC 25905 / DSM 1728 / JCM 9062 / NBRC 15155 / AMRC-C165)</name>
    <dbReference type="NCBI Taxonomy" id="273075"/>
    <lineage>
        <taxon>Archaea</taxon>
        <taxon>Methanobacteriati</taxon>
        <taxon>Thermoplasmatota</taxon>
        <taxon>Thermoplasmata</taxon>
        <taxon>Thermoplasmatales</taxon>
        <taxon>Thermoplasmataceae</taxon>
        <taxon>Thermoplasma</taxon>
    </lineage>
</organism>
<proteinExistence type="predicted"/>
<name>Q9HKF0_THEAC</name>
<evidence type="ECO:0008006" key="3">
    <source>
        <dbReference type="Google" id="ProtNLM"/>
    </source>
</evidence>
<evidence type="ECO:0000313" key="1">
    <source>
        <dbReference type="EMBL" id="CAC11789.1"/>
    </source>
</evidence>
<evidence type="ECO:0000313" key="2">
    <source>
        <dbReference type="Proteomes" id="UP000001024"/>
    </source>
</evidence>
<dbReference type="RefSeq" id="WP_010901073.1">
    <property type="nucleotide sequence ID" value="NC_002578.1"/>
</dbReference>
<protein>
    <recommendedName>
        <fullName evidence="3">Aspartate kinase</fullName>
    </recommendedName>
</protein>
<reference evidence="1 2" key="1">
    <citation type="journal article" date="2000" name="Nature">
        <title>The genome sequence of the thermoacidophilic scavenger Thermoplasma acidophilum.</title>
        <authorList>
            <person name="Ruepp A."/>
            <person name="Graml W."/>
            <person name="Santos-Martinez M.L."/>
            <person name="Koretke K.K."/>
            <person name="Volker C."/>
            <person name="Mewes H.W."/>
            <person name="Frishman D."/>
            <person name="Stocker S."/>
            <person name="Lupas A.N."/>
            <person name="Baumeister W."/>
        </authorList>
    </citation>
    <scope>NUCLEOTIDE SEQUENCE [LARGE SCALE GENOMIC DNA]</scope>
    <source>
        <strain evidence="2">ATCC 25905 / DSM 1728 / JCM 9062 / NBRC 15155 / AMRC-C165</strain>
    </source>
</reference>
<dbReference type="PaxDb" id="273075-Ta0651"/>
<dbReference type="STRING" id="273075.gene:9571871"/>
<dbReference type="AlphaFoldDB" id="Q9HKF0"/>
<dbReference type="InParanoid" id="Q9HKF0"/>
<dbReference type="Proteomes" id="UP000001024">
    <property type="component" value="Chromosome"/>
</dbReference>
<sequence>MDRKLKGSVEEKTLEYLRKRPEIYMALSTGIVNLNGLAALISKENDGMNQLSIRSVLQKMIRDGLVSDYRKSTDDLLKRSKVTLQDKVSVITSRRKIDIDFLSVTFLTDSVVYIVDETRAKNIPKDALIERNVSLIHIFSPPEIVTTPGFAMNVVQRIYAANVNILQLISCSNETMIVVNRDDAISAYSALTSY</sequence>
<keyword evidence="2" id="KW-1185">Reference proteome</keyword>
<gene>
    <name evidence="1" type="ordered locus">Ta0651</name>
</gene>
<dbReference type="EnsemblBacteria" id="CAC11789">
    <property type="protein sequence ID" value="CAC11789"/>
    <property type="gene ID" value="CAC11789"/>
</dbReference>
<dbReference type="HOGENOM" id="CLU_1399799_0_0_2"/>